<reference evidence="2" key="1">
    <citation type="submission" date="2018-05" db="EMBL/GenBank/DDBJ databases">
        <authorList>
            <person name="Lanie J.A."/>
            <person name="Ng W.-L."/>
            <person name="Kazmierczak K.M."/>
            <person name="Andrzejewski T.M."/>
            <person name="Davidsen T.M."/>
            <person name="Wayne K.J."/>
            <person name="Tettelin H."/>
            <person name="Glass J.I."/>
            <person name="Rusch D."/>
            <person name="Podicherti R."/>
            <person name="Tsui H.-C.T."/>
            <person name="Winkler M.E."/>
        </authorList>
    </citation>
    <scope>NUCLEOTIDE SEQUENCE</scope>
</reference>
<dbReference type="AlphaFoldDB" id="A0A382MNF8"/>
<gene>
    <name evidence="2" type="ORF">METZ01_LOCUS301715</name>
</gene>
<feature type="region of interest" description="Disordered" evidence="1">
    <location>
        <begin position="13"/>
        <end position="41"/>
    </location>
</feature>
<sequence length="41" mass="4680">KKGGDEVLQAIRSTIHRNSENHLKMDSTKTSKEKRDSTESH</sequence>
<dbReference type="EMBL" id="UINC01093992">
    <property type="protein sequence ID" value="SVC48861.1"/>
    <property type="molecule type" value="Genomic_DNA"/>
</dbReference>
<organism evidence="2">
    <name type="scientific">marine metagenome</name>
    <dbReference type="NCBI Taxonomy" id="408172"/>
    <lineage>
        <taxon>unclassified sequences</taxon>
        <taxon>metagenomes</taxon>
        <taxon>ecological metagenomes</taxon>
    </lineage>
</organism>
<feature type="non-terminal residue" evidence="2">
    <location>
        <position position="1"/>
    </location>
</feature>
<evidence type="ECO:0000256" key="1">
    <source>
        <dbReference type="SAM" id="MobiDB-lite"/>
    </source>
</evidence>
<proteinExistence type="predicted"/>
<accession>A0A382MNF8</accession>
<feature type="compositionally biased region" description="Basic and acidic residues" evidence="1">
    <location>
        <begin position="17"/>
        <end position="41"/>
    </location>
</feature>
<name>A0A382MNF8_9ZZZZ</name>
<protein>
    <submittedName>
        <fullName evidence="2">Uncharacterized protein</fullName>
    </submittedName>
</protein>
<evidence type="ECO:0000313" key="2">
    <source>
        <dbReference type="EMBL" id="SVC48861.1"/>
    </source>
</evidence>